<feature type="transmembrane region" description="Helical" evidence="9">
    <location>
        <begin position="427"/>
        <end position="447"/>
    </location>
</feature>
<dbReference type="InterPro" id="IPR001516">
    <property type="entry name" value="Proton_antipo_N"/>
</dbReference>
<feature type="transmembrane region" description="Helical" evidence="9">
    <location>
        <begin position="79"/>
        <end position="97"/>
    </location>
</feature>
<comment type="caution">
    <text evidence="12">The sequence shown here is derived from an EMBL/GenBank/DDBJ whole genome shotgun (WGS) entry which is preliminary data.</text>
</comment>
<evidence type="ECO:0000256" key="4">
    <source>
        <dbReference type="ARBA" id="ARBA00022692"/>
    </source>
</evidence>
<dbReference type="AlphaFoldDB" id="A0A017HTF2"/>
<dbReference type="GO" id="GO:0042773">
    <property type="term" value="P:ATP synthesis coupled electron transport"/>
    <property type="evidence" value="ECO:0007669"/>
    <property type="project" value="InterPro"/>
</dbReference>
<reference evidence="12 13" key="1">
    <citation type="submission" date="2013-02" db="EMBL/GenBank/DDBJ databases">
        <authorList>
            <person name="Fiebig A."/>
            <person name="Goeker M."/>
            <person name="Klenk H.-P.P."/>
        </authorList>
    </citation>
    <scope>NUCLEOTIDE SEQUENCE [LARGE SCALE GENOMIC DNA]</scope>
    <source>
        <strain evidence="12 13">DSM 19309</strain>
    </source>
</reference>
<dbReference type="Gene3D" id="1.20.5.2700">
    <property type="match status" value="1"/>
</dbReference>
<keyword evidence="6 9" id="KW-0472">Membrane</keyword>
<feature type="compositionally biased region" description="Low complexity" evidence="8">
    <location>
        <begin position="557"/>
        <end position="594"/>
    </location>
</feature>
<feature type="transmembrane region" description="Helical" evidence="9">
    <location>
        <begin position="30"/>
        <end position="50"/>
    </location>
</feature>
<feature type="transmembrane region" description="Helical" evidence="9">
    <location>
        <begin position="750"/>
        <end position="771"/>
    </location>
</feature>
<feature type="transmembrane region" description="Helical" evidence="9">
    <location>
        <begin position="1059"/>
        <end position="1078"/>
    </location>
</feature>
<feature type="transmembrane region" description="Helical" evidence="9">
    <location>
        <begin position="6"/>
        <end position="23"/>
    </location>
</feature>
<dbReference type="HOGENOM" id="CLU_264350_0_0_5"/>
<dbReference type="InterPro" id="IPR018393">
    <property type="entry name" value="NADHpl_OxRdtase_5_subgr"/>
</dbReference>
<evidence type="ECO:0000313" key="12">
    <source>
        <dbReference type="EMBL" id="EYD77792.1"/>
    </source>
</evidence>
<dbReference type="PATRIC" id="fig|442562.3.peg.518"/>
<dbReference type="Pfam" id="PF00361">
    <property type="entry name" value="Proton_antipo_M"/>
    <property type="match status" value="2"/>
</dbReference>
<feature type="transmembrane region" description="Helical" evidence="9">
    <location>
        <begin position="344"/>
        <end position="364"/>
    </location>
</feature>
<evidence type="ECO:0000256" key="2">
    <source>
        <dbReference type="ARBA" id="ARBA00004127"/>
    </source>
</evidence>
<evidence type="ECO:0000256" key="1">
    <source>
        <dbReference type="ARBA" id="ARBA00002378"/>
    </source>
</evidence>
<dbReference type="GO" id="GO:0008137">
    <property type="term" value="F:NADH dehydrogenase (ubiquinone) activity"/>
    <property type="evidence" value="ECO:0007669"/>
    <property type="project" value="InterPro"/>
</dbReference>
<dbReference type="NCBIfam" id="NF004501">
    <property type="entry name" value="PRK05846.1-5"/>
    <property type="match status" value="1"/>
</dbReference>
<dbReference type="GO" id="GO:0003954">
    <property type="term" value="F:NADH dehydrogenase activity"/>
    <property type="evidence" value="ECO:0007669"/>
    <property type="project" value="TreeGrafter"/>
</dbReference>
<feature type="domain" description="NADH:quinone oxidoreductase/Mrp antiporter transmembrane" evidence="10">
    <location>
        <begin position="135"/>
        <end position="439"/>
    </location>
</feature>
<feature type="transmembrane region" description="Helical" evidence="9">
    <location>
        <begin position="831"/>
        <end position="853"/>
    </location>
</feature>
<evidence type="ECO:0000259" key="11">
    <source>
        <dbReference type="Pfam" id="PF00662"/>
    </source>
</evidence>
<dbReference type="NCBIfam" id="TIGR01972">
    <property type="entry name" value="NDH_I_M"/>
    <property type="match status" value="1"/>
</dbReference>
<feature type="transmembrane region" description="Helical" evidence="9">
    <location>
        <begin position="860"/>
        <end position="878"/>
    </location>
</feature>
<feature type="transmembrane region" description="Helical" evidence="9">
    <location>
        <begin position="884"/>
        <end position="901"/>
    </location>
</feature>
<comment type="similarity">
    <text evidence="3">Belongs to the complex I subunit 4 family.</text>
</comment>
<protein>
    <submittedName>
        <fullName evidence="12">NADH-ubiquinone oxidoreductase chain L</fullName>
        <ecNumber evidence="12">1.6.5.3</ecNumber>
    </submittedName>
</protein>
<evidence type="ECO:0000259" key="10">
    <source>
        <dbReference type="Pfam" id="PF00361"/>
    </source>
</evidence>
<feature type="transmembrane region" description="Helical" evidence="9">
    <location>
        <begin position="1162"/>
        <end position="1185"/>
    </location>
</feature>
<organism evidence="12 13">
    <name type="scientific">Rubellimicrobium mesophilum DSM 19309</name>
    <dbReference type="NCBI Taxonomy" id="442562"/>
    <lineage>
        <taxon>Bacteria</taxon>
        <taxon>Pseudomonadati</taxon>
        <taxon>Pseudomonadota</taxon>
        <taxon>Alphaproteobacteria</taxon>
        <taxon>Rhodobacterales</taxon>
        <taxon>Roseobacteraceae</taxon>
        <taxon>Rubellimicrobium</taxon>
    </lineage>
</organism>
<name>A0A017HTF2_9RHOB</name>
<dbReference type="Pfam" id="PF00662">
    <property type="entry name" value="Proton_antipo_N"/>
    <property type="match status" value="1"/>
</dbReference>
<gene>
    <name evidence="12" type="ORF">Rumeso_00519</name>
</gene>
<feature type="region of interest" description="Disordered" evidence="8">
    <location>
        <begin position="544"/>
        <end position="601"/>
    </location>
</feature>
<feature type="transmembrane region" description="Helical" evidence="9">
    <location>
        <begin position="783"/>
        <end position="803"/>
    </location>
</feature>
<feature type="transmembrane region" description="Helical" evidence="9">
    <location>
        <begin position="226"/>
        <end position="248"/>
    </location>
</feature>
<evidence type="ECO:0000256" key="5">
    <source>
        <dbReference type="ARBA" id="ARBA00022989"/>
    </source>
</evidence>
<feature type="transmembrane region" description="Helical" evidence="9">
    <location>
        <begin position="955"/>
        <end position="978"/>
    </location>
</feature>
<dbReference type="PANTHER" id="PTHR42829">
    <property type="entry name" value="NADH-UBIQUINONE OXIDOREDUCTASE CHAIN 5"/>
    <property type="match status" value="1"/>
</dbReference>
<comment type="subcellular location">
    <subcellularLocation>
        <location evidence="2">Endomembrane system</location>
        <topology evidence="2">Multi-pass membrane protein</topology>
    </subcellularLocation>
    <subcellularLocation>
        <location evidence="7">Membrane</location>
        <topology evidence="7">Multi-pass membrane protein</topology>
    </subcellularLocation>
</comment>
<feature type="transmembrane region" description="Helical" evidence="9">
    <location>
        <begin position="999"/>
        <end position="1019"/>
    </location>
</feature>
<dbReference type="Proteomes" id="UP000019666">
    <property type="component" value="Unassembled WGS sequence"/>
</dbReference>
<dbReference type="InterPro" id="IPR001750">
    <property type="entry name" value="ND/Mrp_TM"/>
</dbReference>
<dbReference type="PRINTS" id="PR01435">
    <property type="entry name" value="NPOXDRDTASE5"/>
</dbReference>
<sequence>MTSIILFAPLVGALVCGFGWRLIGENAACWFATALLFLSAFLSWIVFFTVDGPALHVEILRWIQSGTLDSAWSIRLDRLTAVMLVVITTVSALVHLYSVGYMAHDENFHEGESYRPRFFAYLSLFTFAMLMLVTADNLLQLFFGWEGVGLASYLLIGFYFRKPSANAAQIKAFIVNRVGDFGFLLGIFALYFLVDSIQLDDIFAAAPGLAQTQLTFLWTEWNAAELAAVLLFIGAMGKSAQLFLHTWLPDAMEGPTPVSALIHAATMVTAGVFLVCRMSPLFEVAPYAKTFVMYVGAATAFFAATVGLVQNDIKRVIAYSTCSQLGYMFVAAGAGIYGAAMFHLFTHAFFKAMLFLGAGSVITATHHEQDMRNYGGLRKYIPYTFWAMMIGTLAITGVGIPLTYIGFAGFLSKDAIVESAWASGNAFAFWALVLAAAMTAFYSWRLIFLTFYGAPRWGHAHHDAHHVAAHSQPDHGGAPLVGTEAGPHDHGDHHHVPHESPMVMLIPLGVLAVGAVFAGMIWHNSFFGDHERMVSFFDMPEHGAESSEARAGDAEAEPAAEPGDTPAQAAEEATGQASAAAPEEATAAPGEPAEVMAPPLGGGIAMNEASTEVLEAAHASPWLVKISPFLAMLLGTGLAYVMYIRRPDLPGRVVAANRPLYEFLLNKWYFDEIYDFVFVRPAGAIGRFLWRRGDGTVIDGTINGWRWASSRPSPARRTGSSPATSSTTPSPWSSGSRSCSPGSLSPGGRVMLLSLVTFLPAIGAVALLLLRGDDAASQRNAKWIAFATTLITFVASLFIWGRFDYANPGFQLVEERQWLLGLNYKLGVDGISLPFVLLTTFLMPLVIGSAWNVTHRVKEYMVAFLMLETLMLGVFVALDLILFYLFFEGGLIPMFLIIGIWGGQNRIYAAFKFFLYTFLGSVFMLVAMVVMFQQAGTTDIPTLMGFQFDTAPMRILNITVLGGLQTLLFLGFFLSFAVKMPMWPVHTWLPDAHVQAPTAGSVVLAAILLKMGGYGFLRFSLPMFPVGSEVMAPVVLWMSAIAVVYASLVALVQTDMKKLVAYSSVAHMGFVTMGILAANQQGVDGAVFQMLSHGFISAALFLIVGVIYDRMHTREIAAYGGLINRMPAYAAVFLLFTMGNVGLPGTSGFVGEFLTMAGTFQVNTWVVAVACTGVIFSAGYALWLYRRVTLGELVKESLRGITDMDRREKAIFAPLIVMTILLGVYPSLVTDMVSPTTEALLGPVQEAQAAFGPETQVAQAEEGAAE</sequence>
<feature type="transmembrane region" description="Helical" evidence="9">
    <location>
        <begin position="1210"/>
        <end position="1228"/>
    </location>
</feature>
<dbReference type="EMBL" id="AOSK01000021">
    <property type="protein sequence ID" value="EYD77792.1"/>
    <property type="molecule type" value="Genomic_DNA"/>
</dbReference>
<dbReference type="NCBIfam" id="NF005141">
    <property type="entry name" value="PRK06590.1"/>
    <property type="match status" value="1"/>
</dbReference>
<feature type="transmembrane region" description="Helical" evidence="9">
    <location>
        <begin position="503"/>
        <end position="523"/>
    </location>
</feature>
<evidence type="ECO:0000256" key="3">
    <source>
        <dbReference type="ARBA" id="ARBA00009025"/>
    </source>
</evidence>
<feature type="region of interest" description="Disordered" evidence="8">
    <location>
        <begin position="709"/>
        <end position="740"/>
    </location>
</feature>
<dbReference type="PRINTS" id="PR01434">
    <property type="entry name" value="NADHDHGNASE5"/>
</dbReference>
<evidence type="ECO:0000256" key="6">
    <source>
        <dbReference type="ARBA" id="ARBA00023136"/>
    </source>
</evidence>
<feature type="compositionally biased region" description="Basic and acidic residues" evidence="8">
    <location>
        <begin position="486"/>
        <end position="498"/>
    </location>
</feature>
<comment type="function">
    <text evidence="1">NDH-1 shuttles electrons from NADH, via FMN and iron-sulfur (Fe-S) centers, to quinones in the respiratory chain. The immediate electron acceptor for the enzyme in this species is believed to be ubiquinone. Couples the redox reaction to proton translocation (for every two electrons transferred, four hydrogen ions are translocated across the cytoplasmic membrane), and thus conserves the redox energy in a proton gradient.</text>
</comment>
<evidence type="ECO:0000313" key="13">
    <source>
        <dbReference type="Proteomes" id="UP000019666"/>
    </source>
</evidence>
<feature type="transmembrane region" description="Helical" evidence="9">
    <location>
        <begin position="172"/>
        <end position="194"/>
    </location>
</feature>
<feature type="transmembrane region" description="Helical" evidence="9">
    <location>
        <begin position="1128"/>
        <end position="1150"/>
    </location>
</feature>
<feature type="region of interest" description="Disordered" evidence="8">
    <location>
        <begin position="466"/>
        <end position="498"/>
    </location>
</feature>
<feature type="transmembrane region" description="Helical" evidence="9">
    <location>
        <begin position="292"/>
        <end position="309"/>
    </location>
</feature>
<accession>A0A017HTF2</accession>
<keyword evidence="12" id="KW-0830">Ubiquinone</keyword>
<dbReference type="GO" id="GO:0015990">
    <property type="term" value="P:electron transport coupled proton transport"/>
    <property type="evidence" value="ECO:0007669"/>
    <property type="project" value="TreeGrafter"/>
</dbReference>
<dbReference type="GO" id="GO:0016020">
    <property type="term" value="C:membrane"/>
    <property type="evidence" value="ECO:0007669"/>
    <property type="project" value="UniProtKB-SubCell"/>
</dbReference>
<proteinExistence type="inferred from homology"/>
<evidence type="ECO:0000256" key="8">
    <source>
        <dbReference type="SAM" id="MobiDB-lite"/>
    </source>
</evidence>
<dbReference type="GO" id="GO:0012505">
    <property type="term" value="C:endomembrane system"/>
    <property type="evidence" value="ECO:0007669"/>
    <property type="project" value="UniProtKB-SubCell"/>
</dbReference>
<dbReference type="STRING" id="442562.Rumeso_00519"/>
<dbReference type="EC" id="1.6.5.3" evidence="12"/>
<feature type="transmembrane region" description="Helical" evidence="9">
    <location>
        <begin position="913"/>
        <end position="935"/>
    </location>
</feature>
<feature type="transmembrane region" description="Helical" evidence="9">
    <location>
        <begin position="118"/>
        <end position="135"/>
    </location>
</feature>
<evidence type="ECO:0000256" key="9">
    <source>
        <dbReference type="SAM" id="Phobius"/>
    </source>
</evidence>
<dbReference type="PANTHER" id="PTHR42829:SF2">
    <property type="entry name" value="NADH-UBIQUINONE OXIDOREDUCTASE CHAIN 5"/>
    <property type="match status" value="1"/>
</dbReference>
<dbReference type="InterPro" id="IPR010227">
    <property type="entry name" value="NADH_Q_OxRdtase_chainM/4"/>
</dbReference>
<feature type="transmembrane region" description="Helical" evidence="9">
    <location>
        <begin position="260"/>
        <end position="280"/>
    </location>
</feature>
<feature type="domain" description="NADH-Ubiquinone oxidoreductase (complex I) chain 5 N-terminal" evidence="11">
    <location>
        <begin position="62"/>
        <end position="109"/>
    </location>
</feature>
<feature type="transmembrane region" description="Helical" evidence="9">
    <location>
        <begin position="141"/>
        <end position="160"/>
    </location>
</feature>
<feature type="compositionally biased region" description="Basic and acidic residues" evidence="8">
    <location>
        <begin position="544"/>
        <end position="553"/>
    </location>
</feature>
<evidence type="ECO:0000256" key="7">
    <source>
        <dbReference type="RuleBase" id="RU000320"/>
    </source>
</evidence>
<feature type="transmembrane region" description="Helical" evidence="9">
    <location>
        <begin position="385"/>
        <end position="407"/>
    </location>
</feature>
<keyword evidence="5 9" id="KW-1133">Transmembrane helix</keyword>
<feature type="domain" description="NADH:quinone oxidoreductase/Mrp antiporter transmembrane" evidence="10">
    <location>
        <begin position="877"/>
        <end position="1175"/>
    </location>
</feature>
<dbReference type="NCBIfam" id="TIGR01974">
    <property type="entry name" value="NDH_I_L"/>
    <property type="match status" value="1"/>
</dbReference>
<keyword evidence="12" id="KW-0560">Oxidoreductase</keyword>
<keyword evidence="4 7" id="KW-0812">Transmembrane</keyword>
<feature type="transmembrane region" description="Helical" evidence="9">
    <location>
        <begin position="1090"/>
        <end position="1108"/>
    </location>
</feature>
<dbReference type="NCBIfam" id="NF004499">
    <property type="entry name" value="PRK05846.1-3"/>
    <property type="match status" value="1"/>
</dbReference>
<feature type="transmembrane region" description="Helical" evidence="9">
    <location>
        <begin position="1031"/>
        <end position="1052"/>
    </location>
</feature>
<keyword evidence="13" id="KW-1185">Reference proteome</keyword>
<feature type="transmembrane region" description="Helical" evidence="9">
    <location>
        <begin position="316"/>
        <end position="338"/>
    </location>
</feature>
<dbReference type="InterPro" id="IPR003945">
    <property type="entry name" value="NU5C-like"/>
</dbReference>